<gene>
    <name evidence="2" type="ORF">BN1047_03322</name>
</gene>
<dbReference type="Proteomes" id="UP000028864">
    <property type="component" value="Unassembled WGS sequence"/>
</dbReference>
<dbReference type="InterPro" id="IPR028116">
    <property type="entry name" value="Cis-CaaD-like"/>
</dbReference>
<name>A0AAV2WMD5_MYCNE</name>
<evidence type="ECO:0000259" key="1">
    <source>
        <dbReference type="Pfam" id="PF14832"/>
    </source>
</evidence>
<dbReference type="InterPro" id="IPR014347">
    <property type="entry name" value="Tautomerase/MIF_sf"/>
</dbReference>
<evidence type="ECO:0000313" key="3">
    <source>
        <dbReference type="Proteomes" id="UP000028864"/>
    </source>
</evidence>
<reference evidence="2" key="1">
    <citation type="submission" date="2014-05" db="EMBL/GenBank/DDBJ databases">
        <authorList>
            <person name="Urmite Genomes"/>
        </authorList>
    </citation>
    <scope>NUCLEOTIDE SEQUENCE</scope>
    <source>
        <strain evidence="2">DSM 44074</strain>
    </source>
</reference>
<dbReference type="SUPFAM" id="SSF55331">
    <property type="entry name" value="Tautomerase/MIF"/>
    <property type="match status" value="1"/>
</dbReference>
<dbReference type="EMBL" id="LK021339">
    <property type="protein sequence ID" value="CDQ45426.1"/>
    <property type="molecule type" value="Genomic_DNA"/>
</dbReference>
<sequence>MPVYTCTTVQSTLSADTKAALAAEVTRIHSMINHVPGAYVNVVFHELPADAVYTDAHPAEPLLINGWVRTGHPEAQSSQLVAEIAAAATRISGIPAKRVLVVIQNSPAHLAIEGGRVLPAPGEEEAWLKGSAADAQGGESHAD</sequence>
<evidence type="ECO:0000313" key="2">
    <source>
        <dbReference type="EMBL" id="CDQ45426.1"/>
    </source>
</evidence>
<reference evidence="2" key="2">
    <citation type="submission" date="2015-09" db="EMBL/GenBank/DDBJ databases">
        <title>Draft genome sequence of Mycobacterium neoaurum DSM 44074.</title>
        <authorList>
            <person name="Croce O."/>
            <person name="Robert C."/>
            <person name="Raoult D."/>
            <person name="Drancourt M."/>
        </authorList>
    </citation>
    <scope>NUCLEOTIDE SEQUENCE</scope>
    <source>
        <strain evidence="2">DSM 44074</strain>
    </source>
</reference>
<organism evidence="2 3">
    <name type="scientific">Mycolicibacterium neoaurum</name>
    <name type="common">Mycobacterium neoaurum</name>
    <dbReference type="NCBI Taxonomy" id="1795"/>
    <lineage>
        <taxon>Bacteria</taxon>
        <taxon>Bacillati</taxon>
        <taxon>Actinomycetota</taxon>
        <taxon>Actinomycetes</taxon>
        <taxon>Mycobacteriales</taxon>
        <taxon>Mycobacteriaceae</taxon>
        <taxon>Mycolicibacterium</taxon>
    </lineage>
</organism>
<feature type="domain" description="Tautomerase cis-CaaD-like" evidence="1">
    <location>
        <begin position="1"/>
        <end position="128"/>
    </location>
</feature>
<dbReference type="Gene3D" id="3.30.429.10">
    <property type="entry name" value="Macrophage Migration Inhibitory Factor"/>
    <property type="match status" value="1"/>
</dbReference>
<proteinExistence type="predicted"/>
<protein>
    <submittedName>
        <fullName evidence="2">4-oxalocrotonate tautomerase</fullName>
    </submittedName>
</protein>
<dbReference type="RefSeq" id="WP_030133349.1">
    <property type="nucleotide sequence ID" value="NZ_FMZG01000001.1"/>
</dbReference>
<accession>A0AAV2WMD5</accession>
<dbReference type="AlphaFoldDB" id="A0AAV2WMD5"/>
<dbReference type="Pfam" id="PF14832">
    <property type="entry name" value="Tautomerase_3"/>
    <property type="match status" value="1"/>
</dbReference>